<dbReference type="GO" id="GO:0003723">
    <property type="term" value="F:RNA binding"/>
    <property type="evidence" value="ECO:0007669"/>
    <property type="project" value="UniProtKB-KW"/>
</dbReference>
<keyword evidence="2" id="KW-0346">Stress response</keyword>
<proteinExistence type="predicted"/>
<evidence type="ECO:0000256" key="2">
    <source>
        <dbReference type="ARBA" id="ARBA00023016"/>
    </source>
</evidence>
<gene>
    <name evidence="3" type="ORF">L602_000100002410</name>
</gene>
<evidence type="ECO:0000313" key="4">
    <source>
        <dbReference type="Proteomes" id="UP000318141"/>
    </source>
</evidence>
<dbReference type="Gene3D" id="2.30.30.100">
    <property type="match status" value="1"/>
</dbReference>
<name>A0A562BVV8_9BURK</name>
<accession>A0A562BVV8</accession>
<dbReference type="SUPFAM" id="SSF50182">
    <property type="entry name" value="Sm-like ribonucleoproteins"/>
    <property type="match status" value="1"/>
</dbReference>
<dbReference type="PANTHER" id="PTHR34772:SF1">
    <property type="entry name" value="RNA-BINDING PROTEIN HFQ"/>
    <property type="match status" value="1"/>
</dbReference>
<dbReference type="EMBL" id="VLJN01000001">
    <property type="protein sequence ID" value="TWG89351.1"/>
    <property type="molecule type" value="Genomic_DNA"/>
</dbReference>
<keyword evidence="1" id="KW-0694">RNA-binding</keyword>
<protein>
    <submittedName>
        <fullName evidence="3">Host factor-I protein</fullName>
    </submittedName>
</protein>
<evidence type="ECO:0000256" key="1">
    <source>
        <dbReference type="ARBA" id="ARBA00022884"/>
    </source>
</evidence>
<dbReference type="GO" id="GO:0043487">
    <property type="term" value="P:regulation of RNA stability"/>
    <property type="evidence" value="ECO:0007669"/>
    <property type="project" value="TreeGrafter"/>
</dbReference>
<dbReference type="PANTHER" id="PTHR34772">
    <property type="entry name" value="RNA-BINDING PROTEIN HFQ"/>
    <property type="match status" value="1"/>
</dbReference>
<dbReference type="GO" id="GO:0005829">
    <property type="term" value="C:cytosol"/>
    <property type="evidence" value="ECO:0007669"/>
    <property type="project" value="TreeGrafter"/>
</dbReference>
<evidence type="ECO:0000313" key="3">
    <source>
        <dbReference type="EMBL" id="TWG89351.1"/>
    </source>
</evidence>
<sequence length="109" mass="12235">MKYQETRSNREGRRLQERQLAYHRAARGAVVIHLTNGVRLSGIVVGADAYMVLLARDAQDPAPQIVYKHAVAAITPDTGQAGPTLWTEEAPPPEFVRLYTPRTRTRRRG</sequence>
<dbReference type="InterPro" id="IPR005001">
    <property type="entry name" value="Hfq"/>
</dbReference>
<dbReference type="InterPro" id="IPR010920">
    <property type="entry name" value="LSM_dom_sf"/>
</dbReference>
<comment type="caution">
    <text evidence="3">The sequence shown here is derived from an EMBL/GenBank/DDBJ whole genome shotgun (WGS) entry which is preliminary data.</text>
</comment>
<dbReference type="AlphaFoldDB" id="A0A562BVV8"/>
<organism evidence="3 4">
    <name type="scientific">Cupriavidus gilardii J11</name>
    <dbReference type="NCBI Taxonomy" id="936133"/>
    <lineage>
        <taxon>Bacteria</taxon>
        <taxon>Pseudomonadati</taxon>
        <taxon>Pseudomonadota</taxon>
        <taxon>Betaproteobacteria</taxon>
        <taxon>Burkholderiales</taxon>
        <taxon>Burkholderiaceae</taxon>
        <taxon>Cupriavidus</taxon>
    </lineage>
</organism>
<dbReference type="GO" id="GO:0045974">
    <property type="term" value="P:regulation of translation, ncRNA-mediated"/>
    <property type="evidence" value="ECO:0007669"/>
    <property type="project" value="TreeGrafter"/>
</dbReference>
<dbReference type="CDD" id="cd01716">
    <property type="entry name" value="Hfq"/>
    <property type="match status" value="1"/>
</dbReference>
<dbReference type="OrthoDB" id="8965621at2"/>
<dbReference type="Proteomes" id="UP000318141">
    <property type="component" value="Unassembled WGS sequence"/>
</dbReference>
<dbReference type="GO" id="GO:0006355">
    <property type="term" value="P:regulation of DNA-templated transcription"/>
    <property type="evidence" value="ECO:0007669"/>
    <property type="project" value="InterPro"/>
</dbReference>
<reference evidence="3 4" key="1">
    <citation type="submission" date="2019-07" db="EMBL/GenBank/DDBJ databases">
        <title>Genome sequencing of lignin-degrading bacterial isolates.</title>
        <authorList>
            <person name="Gladden J."/>
        </authorList>
    </citation>
    <scope>NUCLEOTIDE SEQUENCE [LARGE SCALE GENOMIC DNA]</scope>
    <source>
        <strain evidence="3 4">J11</strain>
    </source>
</reference>
<keyword evidence="4" id="KW-1185">Reference proteome</keyword>
<dbReference type="Pfam" id="PF17209">
    <property type="entry name" value="Hfq"/>
    <property type="match status" value="1"/>
</dbReference>